<evidence type="ECO:0000313" key="9">
    <source>
        <dbReference type="Proteomes" id="UP001310890"/>
    </source>
</evidence>
<dbReference type="InterPro" id="IPR011009">
    <property type="entry name" value="Kinase-like_dom_sf"/>
</dbReference>
<reference evidence="8" key="1">
    <citation type="submission" date="2023-08" db="EMBL/GenBank/DDBJ databases">
        <title>Black Yeasts Isolated from many extreme environments.</title>
        <authorList>
            <person name="Coleine C."/>
            <person name="Stajich J.E."/>
            <person name="Selbmann L."/>
        </authorList>
    </citation>
    <scope>NUCLEOTIDE SEQUENCE</scope>
    <source>
        <strain evidence="8">CCFEE 5401</strain>
    </source>
</reference>
<dbReference type="PANTHER" id="PTHR36091">
    <property type="entry name" value="ALTERED INHERITANCE OF MITOCHONDRIA PROTEIN 9, MITOCHONDRIAL"/>
    <property type="match status" value="1"/>
</dbReference>
<dbReference type="SUPFAM" id="SSF56112">
    <property type="entry name" value="Protein kinase-like (PK-like)"/>
    <property type="match status" value="1"/>
</dbReference>
<dbReference type="Proteomes" id="UP001310890">
    <property type="component" value="Unassembled WGS sequence"/>
</dbReference>
<gene>
    <name evidence="8" type="ORF">LTR62_007426</name>
</gene>
<evidence type="ECO:0000256" key="6">
    <source>
        <dbReference type="ARBA" id="ARBA00031849"/>
    </source>
</evidence>
<accession>A0AAN7TQ19</accession>
<dbReference type="AlphaFoldDB" id="A0AAN7TQ19"/>
<organism evidence="8 9">
    <name type="scientific">Meristemomyces frigidus</name>
    <dbReference type="NCBI Taxonomy" id="1508187"/>
    <lineage>
        <taxon>Eukaryota</taxon>
        <taxon>Fungi</taxon>
        <taxon>Dikarya</taxon>
        <taxon>Ascomycota</taxon>
        <taxon>Pezizomycotina</taxon>
        <taxon>Dothideomycetes</taxon>
        <taxon>Dothideomycetidae</taxon>
        <taxon>Mycosphaerellales</taxon>
        <taxon>Teratosphaeriaceae</taxon>
        <taxon>Meristemomyces</taxon>
    </lineage>
</organism>
<protein>
    <recommendedName>
        <fullName evidence="3">Altered inheritance of mitochondria protein 9, mitochondrial</fullName>
    </recommendedName>
    <alternativeName>
        <fullName evidence="6">Found in mitochondrial proteome protein 29</fullName>
    </alternativeName>
</protein>
<dbReference type="Pfam" id="PF01636">
    <property type="entry name" value="APH"/>
    <property type="match status" value="1"/>
</dbReference>
<evidence type="ECO:0000256" key="3">
    <source>
        <dbReference type="ARBA" id="ARBA00016197"/>
    </source>
</evidence>
<evidence type="ECO:0000313" key="8">
    <source>
        <dbReference type="EMBL" id="KAK5116752.1"/>
    </source>
</evidence>
<dbReference type="EMBL" id="JAVRRL010000007">
    <property type="protein sequence ID" value="KAK5116752.1"/>
    <property type="molecule type" value="Genomic_DNA"/>
</dbReference>
<name>A0AAN7TQ19_9PEZI</name>
<proteinExistence type="inferred from homology"/>
<sequence>MDNGKEVVAKIPNPNSGQPHFTTASEVATMKFAREVLRTPLPEVYAWSSRVQETLVGAEFILMEKMNGVELEHFLPEMTIQDRLEVVKAVAGYQKSWASVSFEVFGSLYFPEDVGESAWPSLTYLDHEGRKVHDPRFVIGPSTGREMFDNGRANIEFDRGPWKSLEDYHAAIGKREIARVKHIPELSSSPVSLHGPGLYQPTREKKTNALETYLTLFTHLLPADRYLGSPHLWHGDLHAGNIFVDPSNPTLVVGLIDWQSSELSPLYFQARQPHLIDHEGPTMHGLERPTLPADSAELEPSKKKAAQAFFYRQSCIWNARRFLSALSSRKPRHSCCFFSLATYSSTEKQRTWRKLANWKAYATPSPELKAPYIPFLSQPQISKQFKLIWRVQR</sequence>
<comment type="subcellular location">
    <subcellularLocation>
        <location evidence="1">Mitochondrion</location>
    </subcellularLocation>
</comment>
<comment type="similarity">
    <text evidence="2">Belongs to the AIM9 family.</text>
</comment>
<evidence type="ECO:0000256" key="4">
    <source>
        <dbReference type="ARBA" id="ARBA00022946"/>
    </source>
</evidence>
<evidence type="ECO:0000256" key="2">
    <source>
        <dbReference type="ARBA" id="ARBA00005543"/>
    </source>
</evidence>
<dbReference type="InterPro" id="IPR002575">
    <property type="entry name" value="Aminoglycoside_PTrfase"/>
</dbReference>
<evidence type="ECO:0000259" key="7">
    <source>
        <dbReference type="Pfam" id="PF01636"/>
    </source>
</evidence>
<keyword evidence="4" id="KW-0809">Transit peptide</keyword>
<feature type="domain" description="Aminoglycoside phosphotransferase" evidence="7">
    <location>
        <begin position="209"/>
        <end position="267"/>
    </location>
</feature>
<dbReference type="PANTHER" id="PTHR36091:SF1">
    <property type="entry name" value="ALTERED INHERITANCE OF MITOCHONDRIA PROTEIN 9, MITOCHONDRIAL"/>
    <property type="match status" value="1"/>
</dbReference>
<evidence type="ECO:0000256" key="5">
    <source>
        <dbReference type="ARBA" id="ARBA00023128"/>
    </source>
</evidence>
<dbReference type="Gene3D" id="3.90.1200.10">
    <property type="match status" value="1"/>
</dbReference>
<comment type="caution">
    <text evidence="8">The sequence shown here is derived from an EMBL/GenBank/DDBJ whole genome shotgun (WGS) entry which is preliminary data.</text>
</comment>
<keyword evidence="5" id="KW-0496">Mitochondrion</keyword>
<dbReference type="GO" id="GO:0005739">
    <property type="term" value="C:mitochondrion"/>
    <property type="evidence" value="ECO:0007669"/>
    <property type="project" value="UniProtKB-SubCell"/>
</dbReference>
<dbReference type="InterPro" id="IPR051035">
    <property type="entry name" value="Mito_inheritance_9"/>
</dbReference>
<evidence type="ECO:0000256" key="1">
    <source>
        <dbReference type="ARBA" id="ARBA00004173"/>
    </source>
</evidence>